<dbReference type="GO" id="GO:0005509">
    <property type="term" value="F:calcium ion binding"/>
    <property type="evidence" value="ECO:0007669"/>
    <property type="project" value="InterPro"/>
</dbReference>
<evidence type="ECO:0000313" key="5">
    <source>
        <dbReference type="EMBL" id="EEC02767.1"/>
    </source>
</evidence>
<accession>B7P845</accession>
<dbReference type="PROSITE" id="PS00018">
    <property type="entry name" value="EF_HAND_1"/>
    <property type="match status" value="1"/>
</dbReference>
<feature type="chain" id="PRO_5014567926" description="EF-hand domain-containing protein" evidence="3">
    <location>
        <begin position="18"/>
        <end position="444"/>
    </location>
</feature>
<evidence type="ECO:0000259" key="4">
    <source>
        <dbReference type="PROSITE" id="PS50222"/>
    </source>
</evidence>
<dbReference type="VEuPathDB" id="VectorBase:ISCW016887"/>
<dbReference type="OrthoDB" id="6502252at2759"/>
<dbReference type="VEuPathDB" id="VectorBase:ISCI016887"/>
<feature type="region of interest" description="Disordered" evidence="2">
    <location>
        <begin position="395"/>
        <end position="444"/>
    </location>
</feature>
<feature type="compositionally biased region" description="Basic and acidic residues" evidence="2">
    <location>
        <begin position="395"/>
        <end position="414"/>
    </location>
</feature>
<protein>
    <recommendedName>
        <fullName evidence="4">EF-hand domain-containing protein</fullName>
    </recommendedName>
</protein>
<dbReference type="EnsemblMetazoa" id="ISCW016887-RA">
    <property type="protein sequence ID" value="ISCW016887-PA"/>
    <property type="gene ID" value="ISCW016887"/>
</dbReference>
<dbReference type="AlphaFoldDB" id="B7P845"/>
<feature type="signal peptide" evidence="3">
    <location>
        <begin position="1"/>
        <end position="17"/>
    </location>
</feature>
<sequence length="444" mass="47427">MMRKLLALLVLVVASRAIPVPEPKGRISAPTQTDIIGSQQPTAIGGEKIPIIEEKIPGSYSAELAGPNHQAVGHVTKADKTDEKHPEKSPEKVPERVHHEGTTEEHKKDVHKVVDQATPSHTAVEPKVEPTPVKVSTFSAGEIGTKDIPTIGNKEIPTIGSKDTPNIGSTSLKNVDGEVIVPVPEVARLDVEKTEVAPPYETRADATDFVEGVDETGRDEKVPGGVEQFGSILEFSKYDSNGDGVIDIDEWNIIHGGHEKITGQFHVADTNGDKQLEQTEFQGATWYNEADPSIPISGIESPPSVDVARDALMLAIEEQAAASGIPSPVIPAIPSTELRYIMDDVERSAQSVPVVPVDILVVDDGVAPGIPAPIPAKPTLVTTGHVDVSEVPKEHEAAKGTHVKHPEGTHKNKPEVSQVPPLTDKVEKTKEGASHEVPSVKKTD</sequence>
<feature type="domain" description="EF-hand" evidence="4">
    <location>
        <begin position="235"/>
        <end position="261"/>
    </location>
</feature>
<keyword evidence="1" id="KW-0106">Calcium</keyword>
<feature type="region of interest" description="Disordered" evidence="2">
    <location>
        <begin position="76"/>
        <end position="109"/>
    </location>
</feature>
<feature type="compositionally biased region" description="Basic and acidic residues" evidence="2">
    <location>
        <begin position="424"/>
        <end position="444"/>
    </location>
</feature>
<dbReference type="HOGENOM" id="CLU_617190_0_0_1"/>
<keyword evidence="3" id="KW-0732">Signal</keyword>
<reference evidence="5 7" key="1">
    <citation type="submission" date="2008-03" db="EMBL/GenBank/DDBJ databases">
        <title>Annotation of Ixodes scapularis.</title>
        <authorList>
            <consortium name="Ixodes scapularis Genome Project Consortium"/>
            <person name="Caler E."/>
            <person name="Hannick L.I."/>
            <person name="Bidwell S."/>
            <person name="Joardar V."/>
            <person name="Thiagarajan M."/>
            <person name="Amedeo P."/>
            <person name="Galinsky K.J."/>
            <person name="Schobel S."/>
            <person name="Inman J."/>
            <person name="Hostetler J."/>
            <person name="Miller J."/>
            <person name="Hammond M."/>
            <person name="Megy K."/>
            <person name="Lawson D."/>
            <person name="Kodira C."/>
            <person name="Sutton G."/>
            <person name="Meyer J."/>
            <person name="Hill C.A."/>
            <person name="Birren B."/>
            <person name="Nene V."/>
            <person name="Collins F."/>
            <person name="Alarcon-Chaidez F."/>
            <person name="Wikel S."/>
            <person name="Strausberg R."/>
        </authorList>
    </citation>
    <scope>NUCLEOTIDE SEQUENCE [LARGE SCALE GENOMIC DNA]</scope>
    <source>
        <strain evidence="7">Wikel</strain>
        <strain evidence="5">Wikel colony</strain>
    </source>
</reference>
<dbReference type="VEuPathDB" id="VectorBase:ISCP_020493"/>
<keyword evidence="7" id="KW-1185">Reference proteome</keyword>
<dbReference type="Pfam" id="PF13202">
    <property type="entry name" value="EF-hand_5"/>
    <property type="match status" value="1"/>
</dbReference>
<evidence type="ECO:0000256" key="1">
    <source>
        <dbReference type="ARBA" id="ARBA00022837"/>
    </source>
</evidence>
<organism>
    <name type="scientific">Ixodes scapularis</name>
    <name type="common">Black-legged tick</name>
    <name type="synonym">Deer tick</name>
    <dbReference type="NCBI Taxonomy" id="6945"/>
    <lineage>
        <taxon>Eukaryota</taxon>
        <taxon>Metazoa</taxon>
        <taxon>Ecdysozoa</taxon>
        <taxon>Arthropoda</taxon>
        <taxon>Chelicerata</taxon>
        <taxon>Arachnida</taxon>
        <taxon>Acari</taxon>
        <taxon>Parasitiformes</taxon>
        <taxon>Ixodida</taxon>
        <taxon>Ixodoidea</taxon>
        <taxon>Ixodidae</taxon>
        <taxon>Ixodinae</taxon>
        <taxon>Ixodes</taxon>
    </lineage>
</organism>
<dbReference type="PaxDb" id="6945-B7P845"/>
<dbReference type="InterPro" id="IPR002048">
    <property type="entry name" value="EF_hand_dom"/>
</dbReference>
<dbReference type="EMBL" id="ABJB010316722">
    <property type="status" value="NOT_ANNOTATED_CDS"/>
    <property type="molecule type" value="Genomic_DNA"/>
</dbReference>
<gene>
    <name evidence="6" type="primary">8025993</name>
    <name evidence="5" type="ORF">IscW_ISCW016887</name>
</gene>
<dbReference type="EMBL" id="DS655346">
    <property type="protein sequence ID" value="EEC02767.1"/>
    <property type="molecule type" value="Genomic_DNA"/>
</dbReference>
<name>B7P845_IXOSC</name>
<evidence type="ECO:0000313" key="7">
    <source>
        <dbReference type="Proteomes" id="UP000001555"/>
    </source>
</evidence>
<dbReference type="Gene3D" id="1.10.238.10">
    <property type="entry name" value="EF-hand"/>
    <property type="match status" value="1"/>
</dbReference>
<evidence type="ECO:0000256" key="3">
    <source>
        <dbReference type="SAM" id="SignalP"/>
    </source>
</evidence>
<evidence type="ECO:0000313" key="6">
    <source>
        <dbReference type="EnsemblMetazoa" id="ISCW016887-PA"/>
    </source>
</evidence>
<dbReference type="InterPro" id="IPR011992">
    <property type="entry name" value="EF-hand-dom_pair"/>
</dbReference>
<proteinExistence type="predicted"/>
<dbReference type="SUPFAM" id="SSF47473">
    <property type="entry name" value="EF-hand"/>
    <property type="match status" value="1"/>
</dbReference>
<reference evidence="6" key="2">
    <citation type="submission" date="2020-05" db="UniProtKB">
        <authorList>
            <consortium name="EnsemblMetazoa"/>
        </authorList>
    </citation>
    <scope>IDENTIFICATION</scope>
    <source>
        <strain evidence="6">wikel</strain>
    </source>
</reference>
<dbReference type="InParanoid" id="B7P845"/>
<dbReference type="Proteomes" id="UP000001555">
    <property type="component" value="Unassembled WGS sequence"/>
</dbReference>
<dbReference type="InterPro" id="IPR018247">
    <property type="entry name" value="EF_Hand_1_Ca_BS"/>
</dbReference>
<evidence type="ECO:0000256" key="2">
    <source>
        <dbReference type="SAM" id="MobiDB-lite"/>
    </source>
</evidence>
<dbReference type="PROSITE" id="PS50222">
    <property type="entry name" value="EF_HAND_2"/>
    <property type="match status" value="1"/>
</dbReference>